<organism evidence="1 2">
    <name type="scientific">Enterococcus asini</name>
    <dbReference type="NCBI Taxonomy" id="57732"/>
    <lineage>
        <taxon>Bacteria</taxon>
        <taxon>Bacillati</taxon>
        <taxon>Bacillota</taxon>
        <taxon>Bacilli</taxon>
        <taxon>Lactobacillales</taxon>
        <taxon>Enterococcaceae</taxon>
        <taxon>Enterococcus</taxon>
    </lineage>
</organism>
<dbReference type="InterPro" id="IPR021321">
    <property type="entry name" value="DUF2922"/>
</dbReference>
<sequence length="72" mass="8576">MKKLRMTFLDSEGKRRNLEPRLAADNLPELTVRDCMNVLRDLNLFEKDDVKLYDQVKEAKYIETIETPIFED</sequence>
<name>A0AAW8TVB8_9ENTE</name>
<proteinExistence type="predicted"/>
<protein>
    <submittedName>
        <fullName evidence="1">DUF2922 domain-containing protein</fullName>
    </submittedName>
</protein>
<dbReference type="Proteomes" id="UP001256711">
    <property type="component" value="Unassembled WGS sequence"/>
</dbReference>
<gene>
    <name evidence="1" type="ORF">P7H43_00040</name>
</gene>
<reference evidence="1" key="1">
    <citation type="submission" date="2023-03" db="EMBL/GenBank/DDBJ databases">
        <authorList>
            <person name="Shen W."/>
            <person name="Cai J."/>
        </authorList>
    </citation>
    <scope>NUCLEOTIDE SEQUENCE</scope>
    <source>
        <strain evidence="1">B226-2</strain>
    </source>
</reference>
<evidence type="ECO:0000313" key="2">
    <source>
        <dbReference type="Proteomes" id="UP001256711"/>
    </source>
</evidence>
<dbReference type="EMBL" id="JARQBJ010000001">
    <property type="protein sequence ID" value="MDT2808890.1"/>
    <property type="molecule type" value="Genomic_DNA"/>
</dbReference>
<evidence type="ECO:0000313" key="1">
    <source>
        <dbReference type="EMBL" id="MDT2808890.1"/>
    </source>
</evidence>
<accession>A0AAW8TVB8</accession>
<comment type="caution">
    <text evidence="1">The sequence shown here is derived from an EMBL/GenBank/DDBJ whole genome shotgun (WGS) entry which is preliminary data.</text>
</comment>
<dbReference type="Pfam" id="PF11148">
    <property type="entry name" value="DUF2922"/>
    <property type="match status" value="1"/>
</dbReference>
<dbReference type="RefSeq" id="WP_161999682.1">
    <property type="nucleotide sequence ID" value="NZ_CAJJLU010000001.1"/>
</dbReference>
<dbReference type="AlphaFoldDB" id="A0AAW8TVB8"/>